<dbReference type="EC" id="2.4.1.212" evidence="4"/>
<gene>
    <name evidence="4" type="primary">hyaD_6</name>
    <name evidence="4" type="ORF">ERS852406_02005</name>
</gene>
<protein>
    <submittedName>
        <fullName evidence="4">Hyaluronan synthase</fullName>
        <ecNumber evidence="4">2.4.1.212</ecNumber>
    </submittedName>
</protein>
<dbReference type="AlphaFoldDB" id="A0A174SFJ6"/>
<dbReference type="Proteomes" id="UP000095706">
    <property type="component" value="Unassembled WGS sequence"/>
</dbReference>
<dbReference type="Gene3D" id="3.90.550.10">
    <property type="entry name" value="Spore Coat Polysaccharide Biosynthesis Protein SpsA, Chain A"/>
    <property type="match status" value="1"/>
</dbReference>
<dbReference type="PANTHER" id="PTHR22916">
    <property type="entry name" value="GLYCOSYLTRANSFERASE"/>
    <property type="match status" value="1"/>
</dbReference>
<dbReference type="OrthoDB" id="1640114at2"/>
<proteinExistence type="predicted"/>
<keyword evidence="2 4" id="KW-0808">Transferase</keyword>
<dbReference type="GO" id="GO:0050501">
    <property type="term" value="F:hyaluronan synthase activity"/>
    <property type="evidence" value="ECO:0007669"/>
    <property type="project" value="UniProtKB-EC"/>
</dbReference>
<evidence type="ECO:0000256" key="1">
    <source>
        <dbReference type="ARBA" id="ARBA00022676"/>
    </source>
</evidence>
<evidence type="ECO:0000259" key="3">
    <source>
        <dbReference type="Pfam" id="PF00535"/>
    </source>
</evidence>
<name>A0A174SFJ6_9FIRM</name>
<dbReference type="PANTHER" id="PTHR22916:SF51">
    <property type="entry name" value="GLYCOSYLTRANSFERASE EPSH-RELATED"/>
    <property type="match status" value="1"/>
</dbReference>
<evidence type="ECO:0000313" key="4">
    <source>
        <dbReference type="EMBL" id="CUO45328.1"/>
    </source>
</evidence>
<keyword evidence="1 4" id="KW-0328">Glycosyltransferase</keyword>
<evidence type="ECO:0000313" key="5">
    <source>
        <dbReference type="Proteomes" id="UP000095706"/>
    </source>
</evidence>
<dbReference type="STRING" id="1150298.ERS852406_02005"/>
<evidence type="ECO:0000256" key="2">
    <source>
        <dbReference type="ARBA" id="ARBA00022679"/>
    </source>
</evidence>
<dbReference type="CDD" id="cd00761">
    <property type="entry name" value="Glyco_tranf_GTA_type"/>
    <property type="match status" value="1"/>
</dbReference>
<dbReference type="SUPFAM" id="SSF53448">
    <property type="entry name" value="Nucleotide-diphospho-sugar transferases"/>
    <property type="match status" value="1"/>
</dbReference>
<dbReference type="RefSeq" id="WP_055220484.1">
    <property type="nucleotide sequence ID" value="NZ_CYYV01000009.1"/>
</dbReference>
<feature type="domain" description="Glycosyltransferase 2-like" evidence="3">
    <location>
        <begin position="5"/>
        <end position="123"/>
    </location>
</feature>
<accession>A0A174SFJ6</accession>
<organism evidence="4 5">
    <name type="scientific">Fusicatenibacter saccharivorans</name>
    <dbReference type="NCBI Taxonomy" id="1150298"/>
    <lineage>
        <taxon>Bacteria</taxon>
        <taxon>Bacillati</taxon>
        <taxon>Bacillota</taxon>
        <taxon>Clostridia</taxon>
        <taxon>Lachnospirales</taxon>
        <taxon>Lachnospiraceae</taxon>
        <taxon>Fusicatenibacter</taxon>
    </lineage>
</organism>
<dbReference type="EMBL" id="CYYV01000009">
    <property type="protein sequence ID" value="CUO45328.1"/>
    <property type="molecule type" value="Genomic_DNA"/>
</dbReference>
<reference evidence="4 5" key="1">
    <citation type="submission" date="2015-09" db="EMBL/GenBank/DDBJ databases">
        <authorList>
            <consortium name="Pathogen Informatics"/>
        </authorList>
    </citation>
    <scope>NUCLEOTIDE SEQUENCE [LARGE SCALE GENOMIC DNA]</scope>
    <source>
        <strain evidence="4 5">2789STDY5608849</strain>
    </source>
</reference>
<sequence length="336" mass="39436">MITVSIIIPVYQGKSYLKRCIDSVLAQSCQEYEIILVDDGSTDGSAEICDEYAEKQKTITVIHKENGGLSSARNAGLEIASGEYVMFIDADDVVHSKMLETELKVLKEENADIFICGLKRFAEIEEVDTCAELQIKNCVEIQSGLEIESKLFCGQNVEKYISCCGKLFKKTVFNGIRFPQGRLFEDEYITYQLYYRSERIAVTDIVFYFYFTNPCGITKNLTLNKRFDEYDAQEERIKFFKKKRCKELYQAALLKLLNSAQWDLIKCQKWKEDFDKERGEKFQQQYRKALEQAEKEGIVRFKNNYDFYVLAYPEKVNFFRVRRQWQNLLRMIRSKI</sequence>
<dbReference type="InterPro" id="IPR029044">
    <property type="entry name" value="Nucleotide-diphossugar_trans"/>
</dbReference>
<dbReference type="InterPro" id="IPR001173">
    <property type="entry name" value="Glyco_trans_2-like"/>
</dbReference>
<dbReference type="Pfam" id="PF00535">
    <property type="entry name" value="Glycos_transf_2"/>
    <property type="match status" value="1"/>
</dbReference>